<reference evidence="2" key="2">
    <citation type="journal article" date="2020" name="Curr. Biol.">
        <title>Chromatin organization in early land plants reveals an ancestral association between H3K27me3, transposons, and constitutive heterochromatin.</title>
        <authorList>
            <person name="Montgomery S.A."/>
            <person name="Tanizawa Y."/>
            <person name="Galik B."/>
            <person name="Wang N."/>
            <person name="Ito T."/>
            <person name="Mochizuki T."/>
            <person name="Akimcheva S."/>
            <person name="Bowman J.L."/>
            <person name="Cognat V."/>
            <person name="Marechal-Drouard L."/>
            <person name="Ekker H."/>
            <person name="Hong S.F."/>
            <person name="Kohchi T."/>
            <person name="Lin S.S."/>
            <person name="Liu L.D."/>
            <person name="Nakamura Y."/>
            <person name="Valeeva L.R."/>
            <person name="Shakirov E.V."/>
            <person name="Shippen D.E."/>
            <person name="Wei W.L."/>
            <person name="Yagura M."/>
            <person name="Yamaoka S."/>
            <person name="Yamato K.T."/>
            <person name="Liu C."/>
            <person name="Berger F."/>
        </authorList>
    </citation>
    <scope>NUCLEOTIDE SEQUENCE [LARGE SCALE GENOMIC DNA]</scope>
    <source>
        <strain evidence="2">Tak-1</strain>
    </source>
</reference>
<sequence>MTFLTFHIEAFTFVSSSFRSFRNIRNYCSVLYSQFRSFKFVSEDSQKIRSLGLTLQSSPMALRRSRYLVSPSAKSIILRANLPSVDCSEAVARPITEVTGPSRLIEREMNPSCKKLCVGRQTNC</sequence>
<organism evidence="1 2">
    <name type="scientific">Marchantia polymorpha subsp. ruderalis</name>
    <dbReference type="NCBI Taxonomy" id="1480154"/>
    <lineage>
        <taxon>Eukaryota</taxon>
        <taxon>Viridiplantae</taxon>
        <taxon>Streptophyta</taxon>
        <taxon>Embryophyta</taxon>
        <taxon>Marchantiophyta</taxon>
        <taxon>Marchantiopsida</taxon>
        <taxon>Marchantiidae</taxon>
        <taxon>Marchantiales</taxon>
        <taxon>Marchantiaceae</taxon>
        <taxon>Marchantia</taxon>
    </lineage>
</organism>
<dbReference type="Proteomes" id="UP001162541">
    <property type="component" value="Chromosome 5"/>
</dbReference>
<evidence type="ECO:0000313" key="2">
    <source>
        <dbReference type="Proteomes" id="UP001162541"/>
    </source>
</evidence>
<protein>
    <submittedName>
        <fullName evidence="1">Uncharacterized protein</fullName>
    </submittedName>
</protein>
<reference evidence="1" key="1">
    <citation type="journal article" date="2019" name="Curr. Biol.">
        <title>Chromatin organization in early land plants reveals an ancestral association between H3K27me3, transposons, and constitutive heterochromatin.</title>
        <authorList>
            <person name="Montgomery S.A."/>
            <person name="Tanizawa Y."/>
            <person name="Galik B."/>
            <person name="Wang N."/>
            <person name="Ito T."/>
            <person name="Mochizuki T."/>
            <person name="Akimcheva S."/>
            <person name="Bowman J."/>
            <person name="Cognat V."/>
            <person name="Drouard L."/>
            <person name="Ekker H."/>
            <person name="Houng S."/>
            <person name="Kohchi T."/>
            <person name="Lin S."/>
            <person name="Liu L.D."/>
            <person name="Nakamura Y."/>
            <person name="Valeeva L.R."/>
            <person name="Shakirov E.V."/>
            <person name="Shippen D.E."/>
            <person name="Wei W."/>
            <person name="Yagura M."/>
            <person name="Yamaoka S."/>
            <person name="Yamato K.T."/>
            <person name="Liu C."/>
            <person name="Berger F."/>
        </authorList>
    </citation>
    <scope>NUCLEOTIDE SEQUENCE [LARGE SCALE GENOMIC DNA]</scope>
    <source>
        <strain evidence="1">Tak-1</strain>
    </source>
</reference>
<gene>
    <name evidence="1" type="ORF">Mp_5g23360</name>
</gene>
<dbReference type="EMBL" id="AP019870">
    <property type="protein sequence ID" value="BBN12846.1"/>
    <property type="molecule type" value="Genomic_DNA"/>
</dbReference>
<proteinExistence type="predicted"/>
<accession>A0AAF6BLG2</accession>
<dbReference type="EMBL" id="AP019870">
    <property type="protein sequence ID" value="BBN12845.1"/>
    <property type="molecule type" value="Genomic_DNA"/>
</dbReference>
<name>A0AAF6BLG2_MARPO</name>
<dbReference type="AlphaFoldDB" id="A0AAF6BLG2"/>
<evidence type="ECO:0000313" key="1">
    <source>
        <dbReference type="EMBL" id="BBN12846.1"/>
    </source>
</evidence>